<dbReference type="CDD" id="cd14014">
    <property type="entry name" value="STKc_PknB_like"/>
    <property type="match status" value="1"/>
</dbReference>
<dbReference type="eggNOG" id="COG0515">
    <property type="taxonomic scope" value="Bacteria"/>
</dbReference>
<evidence type="ECO:0000256" key="1">
    <source>
        <dbReference type="ARBA" id="ARBA00022679"/>
    </source>
</evidence>
<sequence>MDSEPQVKVIYALKDLYDEIELGFEGEKMSVRPVCDSLKKIVSQYSNEEKIAEGGMKRIFKVFDTQLQRNVAMARLHTNAPETTHDSFIREARLTGLLQHPNIISVHSIGIAQDNTPFFTMELKKGDNLAKTIQQIHTHTGVFSKKNLDFLLEIFLKVCDAIEYAHSKDVLHLDLKPENIQVGKYGEVKVCDWGLGKVIDNDDCSEFDQLLFNPDLLNNITLSGEVKGTPGYMAPEQVSKNLEKTKQTDIYSLGAIFYTILTGKCAYEGDTNDILNATMSGDFEPPSARSQGLISVPKSLNAVVLEAMQTNPEKRYRSVSEFKNELTKYMDGRATIAENASFLKQLKLFYKRNCITCFLVLLFMLCLVSIGIYFNYQLKSKNTILIEERNRADHSMNLALHRQLEAQSALNRMINEKNLVRSMIQGQANDIKQIYFLSDTLVFSEPLKALQKAEGLLNKIQKGDPAYAWASMQLAYIFSLRQDFSQACQFFEISSNDPPLLKLSQKYARLQKKSALLTPKQLMDYWDELLVSKYRISDALKMLKYDSELRSKPTEHFKLVEYMLKVINPHWDKQEFIYDHSKGSLKISGQGFSRLAFKKNEFFLTGKKPKERIFIFRPGEIKQLDISDSSFTDLNFLLGSEIQELNICRTKITDLTPIRKMAQLRKIILDRDDMNLKDIPSQIQVEYK</sequence>
<dbReference type="RefSeq" id="WP_007279357.1">
    <property type="nucleotide sequence ID" value="NZ_ABCK01000013.1"/>
</dbReference>
<reference evidence="7 8" key="1">
    <citation type="journal article" date="2010" name="J. Bacteriol.">
        <title>Genome sequence of Lentisphaera araneosa HTCC2155T, the type species of the order Lentisphaerales in the phylum Lentisphaerae.</title>
        <authorList>
            <person name="Thrash J.C."/>
            <person name="Cho J.C."/>
            <person name="Vergin K.L."/>
            <person name="Morris R.M."/>
            <person name="Giovannoni S.J."/>
        </authorList>
    </citation>
    <scope>NUCLEOTIDE SEQUENCE [LARGE SCALE GENOMIC DNA]</scope>
    <source>
        <strain evidence="7 8">HTCC2155</strain>
    </source>
</reference>
<dbReference type="SMART" id="SM00220">
    <property type="entry name" value="S_TKc"/>
    <property type="match status" value="1"/>
</dbReference>
<dbReference type="Proteomes" id="UP000004947">
    <property type="component" value="Unassembled WGS sequence"/>
</dbReference>
<dbReference type="SUPFAM" id="SSF56112">
    <property type="entry name" value="Protein kinase-like (PK-like)"/>
    <property type="match status" value="1"/>
</dbReference>
<keyword evidence="3" id="KW-0418">Kinase</keyword>
<evidence type="ECO:0000256" key="2">
    <source>
        <dbReference type="ARBA" id="ARBA00022741"/>
    </source>
</evidence>
<dbReference type="Pfam" id="PF00069">
    <property type="entry name" value="Pkinase"/>
    <property type="match status" value="1"/>
</dbReference>
<dbReference type="Gene3D" id="3.30.200.20">
    <property type="entry name" value="Phosphorylase Kinase, domain 1"/>
    <property type="match status" value="1"/>
</dbReference>
<organism evidence="7 8">
    <name type="scientific">Lentisphaera araneosa HTCC2155</name>
    <dbReference type="NCBI Taxonomy" id="313628"/>
    <lineage>
        <taxon>Bacteria</taxon>
        <taxon>Pseudomonadati</taxon>
        <taxon>Lentisphaerota</taxon>
        <taxon>Lentisphaeria</taxon>
        <taxon>Lentisphaerales</taxon>
        <taxon>Lentisphaeraceae</taxon>
        <taxon>Lentisphaera</taxon>
    </lineage>
</organism>
<keyword evidence="5" id="KW-1133">Transmembrane helix</keyword>
<keyword evidence="8" id="KW-1185">Reference proteome</keyword>
<comment type="caution">
    <text evidence="7">The sequence shown here is derived from an EMBL/GenBank/DDBJ whole genome shotgun (WGS) entry which is preliminary data.</text>
</comment>
<dbReference type="Gene3D" id="1.10.510.10">
    <property type="entry name" value="Transferase(Phosphotransferase) domain 1"/>
    <property type="match status" value="1"/>
</dbReference>
<dbReference type="PROSITE" id="PS50011">
    <property type="entry name" value="PROTEIN_KINASE_DOM"/>
    <property type="match status" value="1"/>
</dbReference>
<dbReference type="AlphaFoldDB" id="A6DNB8"/>
<protein>
    <recommendedName>
        <fullName evidence="6">Protein kinase domain-containing protein</fullName>
    </recommendedName>
</protein>
<keyword evidence="5" id="KW-0472">Membrane</keyword>
<dbReference type="InterPro" id="IPR000719">
    <property type="entry name" value="Prot_kinase_dom"/>
</dbReference>
<feature type="transmembrane region" description="Helical" evidence="5">
    <location>
        <begin position="354"/>
        <end position="376"/>
    </location>
</feature>
<dbReference type="GO" id="GO:0005524">
    <property type="term" value="F:ATP binding"/>
    <property type="evidence" value="ECO:0007669"/>
    <property type="project" value="UniProtKB-KW"/>
</dbReference>
<gene>
    <name evidence="7" type="ORF">LNTAR_06459</name>
</gene>
<evidence type="ECO:0000313" key="8">
    <source>
        <dbReference type="Proteomes" id="UP000004947"/>
    </source>
</evidence>
<keyword evidence="1" id="KW-0808">Transferase</keyword>
<dbReference type="GO" id="GO:0004674">
    <property type="term" value="F:protein serine/threonine kinase activity"/>
    <property type="evidence" value="ECO:0007669"/>
    <property type="project" value="TreeGrafter"/>
</dbReference>
<evidence type="ECO:0000256" key="5">
    <source>
        <dbReference type="SAM" id="Phobius"/>
    </source>
</evidence>
<keyword evidence="5" id="KW-0812">Transmembrane</keyword>
<name>A6DNB8_9BACT</name>
<dbReference type="PANTHER" id="PTHR43289:SF6">
    <property type="entry name" value="SERINE_THREONINE-PROTEIN KINASE NEKL-3"/>
    <property type="match status" value="1"/>
</dbReference>
<dbReference type="EMBL" id="ABCK01000013">
    <property type="protein sequence ID" value="EDM26866.1"/>
    <property type="molecule type" value="Genomic_DNA"/>
</dbReference>
<proteinExistence type="predicted"/>
<evidence type="ECO:0000256" key="4">
    <source>
        <dbReference type="ARBA" id="ARBA00022840"/>
    </source>
</evidence>
<evidence type="ECO:0000256" key="3">
    <source>
        <dbReference type="ARBA" id="ARBA00022777"/>
    </source>
</evidence>
<keyword evidence="2" id="KW-0547">Nucleotide-binding</keyword>
<dbReference type="STRING" id="313628.LNTAR_06459"/>
<evidence type="ECO:0000313" key="7">
    <source>
        <dbReference type="EMBL" id="EDM26866.1"/>
    </source>
</evidence>
<dbReference type="PANTHER" id="PTHR43289">
    <property type="entry name" value="MITOGEN-ACTIVATED PROTEIN KINASE KINASE KINASE 20-RELATED"/>
    <property type="match status" value="1"/>
</dbReference>
<keyword evidence="4" id="KW-0067">ATP-binding</keyword>
<evidence type="ECO:0000259" key="6">
    <source>
        <dbReference type="PROSITE" id="PS50011"/>
    </source>
</evidence>
<feature type="domain" description="Protein kinase" evidence="6">
    <location>
        <begin position="45"/>
        <end position="330"/>
    </location>
</feature>
<accession>A6DNB8</accession>
<dbReference type="InterPro" id="IPR011009">
    <property type="entry name" value="Kinase-like_dom_sf"/>
</dbReference>